<feature type="transmembrane region" description="Helical" evidence="1">
    <location>
        <begin position="33"/>
        <end position="55"/>
    </location>
</feature>
<organism evidence="2 3">
    <name type="scientific">Solirubrum puertoriconensis</name>
    <dbReference type="NCBI Taxonomy" id="1751427"/>
    <lineage>
        <taxon>Bacteria</taxon>
        <taxon>Pseudomonadati</taxon>
        <taxon>Bacteroidota</taxon>
        <taxon>Cytophagia</taxon>
        <taxon>Cytophagales</taxon>
    </lineage>
</organism>
<feature type="transmembrane region" description="Helical" evidence="1">
    <location>
        <begin position="123"/>
        <end position="147"/>
    </location>
</feature>
<sequence>MSLALSPSVAAPSFAQQLARSLSADALKLRRTAALWLALGSGALPVLLSFCIYYFKGHEILKPGQAPWAAYVMQNWQTATGLLLPLFVVLLTSLVLHIENKANAWKHLCAQPASRLALFASKLLLLLGLNLLAQVLYAILLLLSGYLLGVLRPELLFLDHAAPLQAVATQLGHTYLATLGILALQYLAAQWWRSFVAPVAIGMGCVVAALTLLRWEHIGWVPYASPLLSLSNFVPGQPVLTVATKLPLNELASLGCFAGTLLIGYVALGFRHERVK</sequence>
<evidence type="ECO:0000313" key="3">
    <source>
        <dbReference type="Proteomes" id="UP000054223"/>
    </source>
</evidence>
<comment type="caution">
    <text evidence="2">The sequence shown here is derived from an EMBL/GenBank/DDBJ whole genome shotgun (WGS) entry which is preliminary data.</text>
</comment>
<dbReference type="Proteomes" id="UP000054223">
    <property type="component" value="Unassembled WGS sequence"/>
</dbReference>
<feature type="transmembrane region" description="Helical" evidence="1">
    <location>
        <begin position="75"/>
        <end position="96"/>
    </location>
</feature>
<reference evidence="2 3" key="1">
    <citation type="submission" date="2015-11" db="EMBL/GenBank/DDBJ databases">
        <title>Solirubrum puertoriconensis gen. nov. an environmental bacteria isolated in Puerto Rico.</title>
        <authorList>
            <person name="Cuebas-Irizarry M.F."/>
            <person name="Montalvo-Rodriguez R."/>
        </authorList>
    </citation>
    <scope>NUCLEOTIDE SEQUENCE [LARGE SCALE GENOMIC DNA]</scope>
    <source>
        <strain evidence="2 3">MC1A</strain>
    </source>
</reference>
<name>A0A9X0HID2_SOLP1</name>
<dbReference type="CDD" id="cd21809">
    <property type="entry name" value="ABC-2_lan_permease-like"/>
    <property type="match status" value="1"/>
</dbReference>
<keyword evidence="1" id="KW-0812">Transmembrane</keyword>
<feature type="transmembrane region" description="Helical" evidence="1">
    <location>
        <begin position="195"/>
        <end position="215"/>
    </location>
</feature>
<dbReference type="EMBL" id="LNAL01000008">
    <property type="protein sequence ID" value="KUG06415.1"/>
    <property type="molecule type" value="Genomic_DNA"/>
</dbReference>
<dbReference type="RefSeq" id="WP_059072112.1">
    <property type="nucleotide sequence ID" value="NZ_LNAL01000008.1"/>
</dbReference>
<gene>
    <name evidence="2" type="ORF">ASU33_03395</name>
</gene>
<feature type="transmembrane region" description="Helical" evidence="1">
    <location>
        <begin position="167"/>
        <end position="188"/>
    </location>
</feature>
<keyword evidence="3" id="KW-1185">Reference proteome</keyword>
<accession>A0A9X0HID2</accession>
<feature type="transmembrane region" description="Helical" evidence="1">
    <location>
        <begin position="251"/>
        <end position="270"/>
    </location>
</feature>
<evidence type="ECO:0008006" key="4">
    <source>
        <dbReference type="Google" id="ProtNLM"/>
    </source>
</evidence>
<dbReference type="Pfam" id="PF12730">
    <property type="entry name" value="ABC2_membrane_4"/>
    <property type="match status" value="1"/>
</dbReference>
<keyword evidence="1" id="KW-0472">Membrane</keyword>
<dbReference type="AlphaFoldDB" id="A0A9X0HID2"/>
<proteinExistence type="predicted"/>
<dbReference type="OrthoDB" id="5946463at2"/>
<protein>
    <recommendedName>
        <fullName evidence="4">Lantibiotic ABC transporter permease</fullName>
    </recommendedName>
</protein>
<keyword evidence="1" id="KW-1133">Transmembrane helix</keyword>
<evidence type="ECO:0000313" key="2">
    <source>
        <dbReference type="EMBL" id="KUG06415.1"/>
    </source>
</evidence>
<evidence type="ECO:0000256" key="1">
    <source>
        <dbReference type="SAM" id="Phobius"/>
    </source>
</evidence>